<dbReference type="PIRSF" id="PIRSF037778">
    <property type="entry name" value="UCP037778_transp_RibU"/>
    <property type="match status" value="1"/>
</dbReference>
<evidence type="ECO:0000313" key="11">
    <source>
        <dbReference type="Proteomes" id="UP000004322"/>
    </source>
</evidence>
<keyword evidence="3 8" id="KW-0813">Transport</keyword>
<dbReference type="RefSeq" id="WP_004225146.1">
    <property type="nucleotide sequence ID" value="NZ_AEUV02000002.1"/>
</dbReference>
<dbReference type="AlphaFoldDB" id="G5JSS3"/>
<dbReference type="eggNOG" id="COG3601">
    <property type="taxonomic scope" value="Bacteria"/>
</dbReference>
<evidence type="ECO:0000256" key="2">
    <source>
        <dbReference type="ARBA" id="ARBA00005540"/>
    </source>
</evidence>
<reference evidence="10" key="1">
    <citation type="submission" date="2011-07" db="EMBL/GenBank/DDBJ databases">
        <authorList>
            <person name="Stanhope M.J."/>
            <person name="Durkin A.S."/>
            <person name="Hostetler J."/>
            <person name="Kim M."/>
            <person name="Radune D."/>
            <person name="Singh I."/>
            <person name="Town C.D."/>
        </authorList>
    </citation>
    <scope>NUCLEOTIDE SEQUENCE [LARGE SCALE GENOMIC DNA]</scope>
    <source>
        <strain evidence="10">HS-6</strain>
    </source>
</reference>
<name>G5JSS3_STRCG</name>
<dbReference type="GO" id="GO:0005886">
    <property type="term" value="C:plasma membrane"/>
    <property type="evidence" value="ECO:0007669"/>
    <property type="project" value="UniProtKB-SubCell"/>
</dbReference>
<evidence type="ECO:0000256" key="5">
    <source>
        <dbReference type="ARBA" id="ARBA00022692"/>
    </source>
</evidence>
<evidence type="ECO:0000256" key="6">
    <source>
        <dbReference type="ARBA" id="ARBA00022989"/>
    </source>
</evidence>
<dbReference type="PANTHER" id="PTHR38438">
    <property type="entry name" value="RIBOFLAVIN TRANSPORTER RIBU"/>
    <property type="match status" value="1"/>
</dbReference>
<dbReference type="EMBL" id="AEUV02000002">
    <property type="protein sequence ID" value="EHI73352.1"/>
    <property type="molecule type" value="Genomic_DNA"/>
</dbReference>
<dbReference type="Proteomes" id="UP000004322">
    <property type="component" value="Unassembled WGS sequence"/>
</dbReference>
<proteinExistence type="inferred from homology"/>
<sequence length="189" mass="20583">MSTSIKSTRRLAYIAILSAVSFLLMYFSFPLIPGASFLLVDFSILPVLLALAIFDLKSAFAVLTLRTLLKLLLNNGGVGTLIGLPMNYIALSLFIAALGLMWKKKQTFKSYCLGAGLGTLGLTAAMIILNYIYAAPLYAKFANFDIKAILGMANYLFAMVLPFNLIEGAIFAVSFYVLYLAIKPLIAKL</sequence>
<dbReference type="STRING" id="873449.STRCR_0972"/>
<comment type="subcellular location">
    <subcellularLocation>
        <location evidence="1">Cell membrane</location>
        <topology evidence="1">Multi-pass membrane protein</topology>
    </subcellularLocation>
</comment>
<feature type="transmembrane region" description="Helical" evidence="9">
    <location>
        <begin position="12"/>
        <end position="32"/>
    </location>
</feature>
<evidence type="ECO:0000313" key="10">
    <source>
        <dbReference type="EMBL" id="EHI73352.1"/>
    </source>
</evidence>
<dbReference type="Gene3D" id="1.10.1760.20">
    <property type="match status" value="1"/>
</dbReference>
<evidence type="ECO:0000256" key="3">
    <source>
        <dbReference type="ARBA" id="ARBA00022448"/>
    </source>
</evidence>
<keyword evidence="5 9" id="KW-0812">Transmembrane</keyword>
<feature type="transmembrane region" description="Helical" evidence="9">
    <location>
        <begin position="155"/>
        <end position="182"/>
    </location>
</feature>
<feature type="transmembrane region" description="Helical" evidence="9">
    <location>
        <begin position="81"/>
        <end position="102"/>
    </location>
</feature>
<keyword evidence="7 8" id="KW-0472">Membrane</keyword>
<keyword evidence="11" id="KW-1185">Reference proteome</keyword>
<dbReference type="PANTHER" id="PTHR38438:SF1">
    <property type="entry name" value="RIBOFLAVIN TRANSPORTER RIBU"/>
    <property type="match status" value="1"/>
</dbReference>
<dbReference type="Pfam" id="PF12822">
    <property type="entry name" value="ECF_trnsprt"/>
    <property type="match status" value="1"/>
</dbReference>
<dbReference type="OrthoDB" id="9809216at2"/>
<dbReference type="InterPro" id="IPR024529">
    <property type="entry name" value="ECF_trnsprt_substrate-spec"/>
</dbReference>
<comment type="similarity">
    <text evidence="2 8">Belongs to the prokaryotic riboflavin transporter (P-RFT) (TC 2.A.87) family.</text>
</comment>
<feature type="transmembrane region" description="Helical" evidence="9">
    <location>
        <begin position="44"/>
        <end position="69"/>
    </location>
</feature>
<comment type="function">
    <text evidence="8">Probably a riboflavin-binding protein that interacts with the energy-coupling factor (ECF) ABC-transporter complex.</text>
</comment>
<evidence type="ECO:0000256" key="4">
    <source>
        <dbReference type="ARBA" id="ARBA00022475"/>
    </source>
</evidence>
<keyword evidence="6 9" id="KW-1133">Transmembrane helix</keyword>
<protein>
    <recommendedName>
        <fullName evidence="8">Riboflavin transporter</fullName>
    </recommendedName>
</protein>
<gene>
    <name evidence="10" type="ORF">STRCR_0972</name>
</gene>
<comment type="caution">
    <text evidence="10">The sequence shown here is derived from an EMBL/GenBank/DDBJ whole genome shotgun (WGS) entry which is preliminary data.</text>
</comment>
<feature type="transmembrane region" description="Helical" evidence="9">
    <location>
        <begin position="108"/>
        <end position="134"/>
    </location>
</feature>
<organism evidence="10 11">
    <name type="scientific">Streptococcus criceti HS-6</name>
    <dbReference type="NCBI Taxonomy" id="873449"/>
    <lineage>
        <taxon>Bacteria</taxon>
        <taxon>Bacillati</taxon>
        <taxon>Bacillota</taxon>
        <taxon>Bacilli</taxon>
        <taxon>Lactobacillales</taxon>
        <taxon>Streptococcaceae</taxon>
        <taxon>Streptococcus</taxon>
    </lineage>
</organism>
<evidence type="ECO:0000256" key="1">
    <source>
        <dbReference type="ARBA" id="ARBA00004651"/>
    </source>
</evidence>
<dbReference type="GO" id="GO:0032217">
    <property type="term" value="F:riboflavin transmembrane transporter activity"/>
    <property type="evidence" value="ECO:0007669"/>
    <property type="project" value="UniProtKB-UniRule"/>
</dbReference>
<dbReference type="InterPro" id="IPR025720">
    <property type="entry name" value="RibU"/>
</dbReference>
<evidence type="ECO:0000256" key="7">
    <source>
        <dbReference type="ARBA" id="ARBA00023136"/>
    </source>
</evidence>
<evidence type="ECO:0000256" key="8">
    <source>
        <dbReference type="PIRNR" id="PIRNR037778"/>
    </source>
</evidence>
<evidence type="ECO:0000256" key="9">
    <source>
        <dbReference type="SAM" id="Phobius"/>
    </source>
</evidence>
<accession>G5JSS3</accession>
<keyword evidence="4 8" id="KW-1003">Cell membrane</keyword>